<keyword evidence="3" id="KW-1185">Reference proteome</keyword>
<dbReference type="GO" id="GO:0016020">
    <property type="term" value="C:membrane"/>
    <property type="evidence" value="ECO:0007669"/>
    <property type="project" value="TreeGrafter"/>
</dbReference>
<feature type="transmembrane region" description="Helical" evidence="1">
    <location>
        <begin position="112"/>
        <end position="132"/>
    </location>
</feature>
<organism evidence="2 3">
    <name type="scientific">Stackebrandtia albiflava</name>
    <dbReference type="NCBI Taxonomy" id="406432"/>
    <lineage>
        <taxon>Bacteria</taxon>
        <taxon>Bacillati</taxon>
        <taxon>Actinomycetota</taxon>
        <taxon>Actinomycetes</taxon>
        <taxon>Glycomycetales</taxon>
        <taxon>Glycomycetaceae</taxon>
        <taxon>Stackebrandtia</taxon>
    </lineage>
</organism>
<feature type="transmembrane region" description="Helical" evidence="1">
    <location>
        <begin position="179"/>
        <end position="199"/>
    </location>
</feature>
<proteinExistence type="predicted"/>
<dbReference type="Gene3D" id="1.20.120.1630">
    <property type="match status" value="1"/>
</dbReference>
<keyword evidence="1" id="KW-0472">Membrane</keyword>
<feature type="transmembrane region" description="Helical" evidence="1">
    <location>
        <begin position="152"/>
        <end position="173"/>
    </location>
</feature>
<feature type="transmembrane region" description="Helical" evidence="1">
    <location>
        <begin position="81"/>
        <end position="100"/>
    </location>
</feature>
<dbReference type="PANTHER" id="PTHR32251">
    <property type="entry name" value="3-OXO-5-ALPHA-STEROID 4-DEHYDROGENASE"/>
    <property type="match status" value="1"/>
</dbReference>
<dbReference type="AlphaFoldDB" id="A0A562V4C4"/>
<dbReference type="PROSITE" id="PS50244">
    <property type="entry name" value="S5A_REDUCTASE"/>
    <property type="match status" value="1"/>
</dbReference>
<dbReference type="RefSeq" id="WP_147139960.1">
    <property type="nucleotide sequence ID" value="NZ_BAABIJ010000002.1"/>
</dbReference>
<dbReference type="Proteomes" id="UP000321617">
    <property type="component" value="Unassembled WGS sequence"/>
</dbReference>
<keyword evidence="1" id="KW-1133">Transmembrane helix</keyword>
<name>A0A562V4C4_9ACTN</name>
<dbReference type="InterPro" id="IPR010721">
    <property type="entry name" value="UstE-like"/>
</dbReference>
<keyword evidence="1" id="KW-0812">Transmembrane</keyword>
<reference evidence="2 3" key="1">
    <citation type="journal article" date="2013" name="Stand. Genomic Sci.">
        <title>Genomic Encyclopedia of Type Strains, Phase I: The one thousand microbial genomes (KMG-I) project.</title>
        <authorList>
            <person name="Kyrpides N.C."/>
            <person name="Woyke T."/>
            <person name="Eisen J.A."/>
            <person name="Garrity G."/>
            <person name="Lilburn T.G."/>
            <person name="Beck B.J."/>
            <person name="Whitman W.B."/>
            <person name="Hugenholtz P."/>
            <person name="Klenk H.P."/>
        </authorList>
    </citation>
    <scope>NUCLEOTIDE SEQUENCE [LARGE SCALE GENOMIC DNA]</scope>
    <source>
        <strain evidence="2 3">DSM 45044</strain>
    </source>
</reference>
<accession>A0A562V4C4</accession>
<evidence type="ECO:0000313" key="3">
    <source>
        <dbReference type="Proteomes" id="UP000321617"/>
    </source>
</evidence>
<dbReference type="EMBL" id="VLLL01000006">
    <property type="protein sequence ID" value="TWJ12668.1"/>
    <property type="molecule type" value="Genomic_DNA"/>
</dbReference>
<gene>
    <name evidence="2" type="ORF">LX16_3430</name>
</gene>
<comment type="caution">
    <text evidence="2">The sequence shown here is derived from an EMBL/GenBank/DDBJ whole genome shotgun (WGS) entry which is preliminary data.</text>
</comment>
<evidence type="ECO:0000313" key="2">
    <source>
        <dbReference type="EMBL" id="TWJ12668.1"/>
    </source>
</evidence>
<feature type="transmembrane region" description="Helical" evidence="1">
    <location>
        <begin position="51"/>
        <end position="69"/>
    </location>
</feature>
<protein>
    <submittedName>
        <fullName evidence="2">Steroid 5-alpha reductase family enzyme</fullName>
    </submittedName>
</protein>
<dbReference type="Pfam" id="PF06966">
    <property type="entry name" value="DUF1295"/>
    <property type="match status" value="1"/>
</dbReference>
<sequence>MYGSTDPSIPARSLVTALHAAAVGVAAWFLFAGTDTVAAWFGTSLPHADPMRRYLLITLSVVYFVRFLVTTFVTLKRRMAVTEAVTVGCWVIVIHATMAFTGGVDDASVGVLTWAGVVLYVLGSCINTGAELQRMRWKARPENRGRLYTEGLFRYTMHPNYLGDVTLFTGFALVTGSPWALVIPAIMAAMFVFVNIPMLDRYLAERYGDAFTRYASRTAKLIPFVY</sequence>
<dbReference type="PANTHER" id="PTHR32251:SF17">
    <property type="entry name" value="STEROID 5-ALPHA REDUCTASE C-TERMINAL DOMAIN-CONTAINING PROTEIN"/>
    <property type="match status" value="1"/>
</dbReference>
<evidence type="ECO:0000256" key="1">
    <source>
        <dbReference type="SAM" id="Phobius"/>
    </source>
</evidence>
<dbReference type="OrthoDB" id="9779233at2"/>